<sequence length="257" mass="29472">MLPVTEILNKIVNSYKDILKDNLVGIYLHGSLAMNCFNPTSSDIDFLVVIKEKLDFKEMRQLVDVLLNLSEVGPKKGFEMSVLLEKDTKNFKYPTHFVLHFSDFHKDRYINQPNYICGGFEDHDLAAHIVILRERGICLYGSPIKDIFQEVPKKYYIEAIKSDIEDSKTEIQNNPIYYILNLCRVLCFLQDGKICSKKEGGEWAIINLPEKFKDVIQGALNNYSDANNVFSVNSKNLVGFADHMLSEIENLHNKEGL</sequence>
<proteinExistence type="predicted"/>
<evidence type="ECO:0000313" key="1">
    <source>
        <dbReference type="EMBL" id="GKX66465.1"/>
    </source>
</evidence>
<dbReference type="EMBL" id="BROD01000001">
    <property type="protein sequence ID" value="GKX66465.1"/>
    <property type="molecule type" value="Genomic_DNA"/>
</dbReference>
<keyword evidence="1" id="KW-0808">Transferase</keyword>
<gene>
    <name evidence="1" type="ORF">rsdtw13_17230</name>
</gene>
<dbReference type="Proteomes" id="UP001058074">
    <property type="component" value="Unassembled WGS sequence"/>
</dbReference>
<organism evidence="1 2">
    <name type="scientific">Inconstantimicrobium mannanitabidum</name>
    <dbReference type="NCBI Taxonomy" id="1604901"/>
    <lineage>
        <taxon>Bacteria</taxon>
        <taxon>Bacillati</taxon>
        <taxon>Bacillota</taxon>
        <taxon>Clostridia</taxon>
        <taxon>Eubacteriales</taxon>
        <taxon>Clostridiaceae</taxon>
        <taxon>Inconstantimicrobium</taxon>
    </lineage>
</organism>
<keyword evidence="2" id="KW-1185">Reference proteome</keyword>
<reference evidence="1" key="1">
    <citation type="journal article" date="2025" name="Int. J. Syst. Evol. Microbiol.">
        <title>Inconstantimicrobium mannanitabidum sp. nov., a novel member of the family Clostridiaceae isolated from anoxic soil under the treatment of reductive soil disinfestation.</title>
        <authorList>
            <person name="Ueki A."/>
            <person name="Tonouchi A."/>
            <person name="Honma S."/>
            <person name="Kaku N."/>
            <person name="Ueki K."/>
        </authorList>
    </citation>
    <scope>NUCLEOTIDE SEQUENCE</scope>
    <source>
        <strain evidence="1">TW13</strain>
    </source>
</reference>
<comment type="caution">
    <text evidence="1">The sequence shown here is derived from an EMBL/GenBank/DDBJ whole genome shotgun (WGS) entry which is preliminary data.</text>
</comment>
<accession>A0ACB5RB71</accession>
<name>A0ACB5RB71_9CLOT</name>
<protein>
    <submittedName>
        <fullName evidence="1">Adenylyltransferase</fullName>
    </submittedName>
</protein>
<evidence type="ECO:0000313" key="2">
    <source>
        <dbReference type="Proteomes" id="UP001058074"/>
    </source>
</evidence>
<keyword evidence="1" id="KW-0548">Nucleotidyltransferase</keyword>